<keyword evidence="5 7" id="KW-1133">Transmembrane helix</keyword>
<keyword evidence="4 7" id="KW-0812">Transmembrane</keyword>
<accession>A0ABV6W0J5</accession>
<evidence type="ECO:0000256" key="3">
    <source>
        <dbReference type="ARBA" id="ARBA00022475"/>
    </source>
</evidence>
<evidence type="ECO:0000313" key="11">
    <source>
        <dbReference type="Proteomes" id="UP001592531"/>
    </source>
</evidence>
<feature type="transmembrane region" description="Helical" evidence="7">
    <location>
        <begin position="106"/>
        <end position="124"/>
    </location>
</feature>
<feature type="compositionally biased region" description="Low complexity" evidence="8">
    <location>
        <begin position="210"/>
        <end position="223"/>
    </location>
</feature>
<proteinExistence type="inferred from homology"/>
<dbReference type="RefSeq" id="WP_380538892.1">
    <property type="nucleotide sequence ID" value="NZ_JBHFAB010000018.1"/>
</dbReference>
<evidence type="ECO:0000256" key="6">
    <source>
        <dbReference type="ARBA" id="ARBA00023136"/>
    </source>
</evidence>
<keyword evidence="3 7" id="KW-1003">Cell membrane</keyword>
<sequence>MNWIQHLLLQLPPPAVYGAVAAVVLAESVLLLSAFAPSLTTLLVGGFLARTGTGSETVRLPLLIATAVAAVLIGDLLAQRTGRALGPRLGTGAVGRRIPQPLLRRTYRLLAARGGAAVFVCRFLPVMRTVAPHLAGAAGLRYRRIVPYSLAAGLIWASAEAGAGYALGASYTALASWATPVLGGLVAALLLTALLVSRRRNAREDANSSADRQAGAPATAPADPDADHPLCLRR</sequence>
<dbReference type="InterPro" id="IPR032818">
    <property type="entry name" value="DedA-like"/>
</dbReference>
<feature type="transmembrane region" description="Helical" evidence="7">
    <location>
        <begin position="60"/>
        <end position="78"/>
    </location>
</feature>
<dbReference type="EMBL" id="JBHFAB010000018">
    <property type="protein sequence ID" value="MFC1419510.1"/>
    <property type="molecule type" value="Genomic_DNA"/>
</dbReference>
<feature type="transmembrane region" description="Helical" evidence="7">
    <location>
        <begin position="174"/>
        <end position="196"/>
    </location>
</feature>
<organism evidence="10 11">
    <name type="scientific">Streptacidiphilus cavernicola</name>
    <dbReference type="NCBI Taxonomy" id="3342716"/>
    <lineage>
        <taxon>Bacteria</taxon>
        <taxon>Bacillati</taxon>
        <taxon>Actinomycetota</taxon>
        <taxon>Actinomycetes</taxon>
        <taxon>Kitasatosporales</taxon>
        <taxon>Streptomycetaceae</taxon>
        <taxon>Streptacidiphilus</taxon>
    </lineage>
</organism>
<evidence type="ECO:0000256" key="7">
    <source>
        <dbReference type="RuleBase" id="RU367016"/>
    </source>
</evidence>
<keyword evidence="6 7" id="KW-0472">Membrane</keyword>
<keyword evidence="11" id="KW-1185">Reference proteome</keyword>
<evidence type="ECO:0000256" key="8">
    <source>
        <dbReference type="SAM" id="MobiDB-lite"/>
    </source>
</evidence>
<dbReference type="Proteomes" id="UP001592531">
    <property type="component" value="Unassembled WGS sequence"/>
</dbReference>
<evidence type="ECO:0000256" key="4">
    <source>
        <dbReference type="ARBA" id="ARBA00022692"/>
    </source>
</evidence>
<evidence type="ECO:0000256" key="1">
    <source>
        <dbReference type="ARBA" id="ARBA00004651"/>
    </source>
</evidence>
<dbReference type="PANTHER" id="PTHR30353">
    <property type="entry name" value="INNER MEMBRANE PROTEIN DEDA-RELATED"/>
    <property type="match status" value="1"/>
</dbReference>
<dbReference type="InterPro" id="IPR032816">
    <property type="entry name" value="VTT_dom"/>
</dbReference>
<feature type="transmembrane region" description="Helical" evidence="7">
    <location>
        <begin position="145"/>
        <end position="168"/>
    </location>
</feature>
<evidence type="ECO:0000256" key="2">
    <source>
        <dbReference type="ARBA" id="ARBA00010792"/>
    </source>
</evidence>
<evidence type="ECO:0000313" key="10">
    <source>
        <dbReference type="EMBL" id="MFC1419510.1"/>
    </source>
</evidence>
<reference evidence="10 11" key="1">
    <citation type="submission" date="2024-09" db="EMBL/GenBank/DDBJ databases">
        <authorList>
            <person name="Lee S.D."/>
        </authorList>
    </citation>
    <scope>NUCLEOTIDE SEQUENCE [LARGE SCALE GENOMIC DNA]</scope>
    <source>
        <strain evidence="10 11">N8-3</strain>
    </source>
</reference>
<evidence type="ECO:0000256" key="5">
    <source>
        <dbReference type="ARBA" id="ARBA00022989"/>
    </source>
</evidence>
<comment type="subcellular location">
    <subcellularLocation>
        <location evidence="1 7">Cell membrane</location>
        <topology evidence="1 7">Multi-pass membrane protein</topology>
    </subcellularLocation>
</comment>
<dbReference type="Pfam" id="PF09335">
    <property type="entry name" value="VTT_dom"/>
    <property type="match status" value="1"/>
</dbReference>
<feature type="region of interest" description="Disordered" evidence="8">
    <location>
        <begin position="205"/>
        <end position="234"/>
    </location>
</feature>
<dbReference type="PANTHER" id="PTHR30353:SF0">
    <property type="entry name" value="TRANSMEMBRANE PROTEIN"/>
    <property type="match status" value="1"/>
</dbReference>
<feature type="transmembrane region" description="Helical" evidence="7">
    <location>
        <begin position="28"/>
        <end position="48"/>
    </location>
</feature>
<protein>
    <submittedName>
        <fullName evidence="10">DedA family protein</fullName>
    </submittedName>
</protein>
<feature type="domain" description="VTT" evidence="9">
    <location>
        <begin position="37"/>
        <end position="165"/>
    </location>
</feature>
<feature type="compositionally biased region" description="Basic and acidic residues" evidence="8">
    <location>
        <begin position="225"/>
        <end position="234"/>
    </location>
</feature>
<name>A0ABV6W0J5_9ACTN</name>
<gene>
    <name evidence="10" type="ORF">ACEZDE_23160</name>
</gene>
<evidence type="ECO:0000259" key="9">
    <source>
        <dbReference type="Pfam" id="PF09335"/>
    </source>
</evidence>
<comment type="similarity">
    <text evidence="2 7">Belongs to the DedA family.</text>
</comment>
<comment type="caution">
    <text evidence="10">The sequence shown here is derived from an EMBL/GenBank/DDBJ whole genome shotgun (WGS) entry which is preliminary data.</text>
</comment>